<dbReference type="Pfam" id="PF12796">
    <property type="entry name" value="Ank_2"/>
    <property type="match status" value="1"/>
</dbReference>
<dbReference type="Pfam" id="PF00023">
    <property type="entry name" value="Ank"/>
    <property type="match status" value="1"/>
</dbReference>
<dbReference type="EMBL" id="MG807320">
    <property type="protein sequence ID" value="AVL95266.1"/>
    <property type="molecule type" value="Genomic_DNA"/>
</dbReference>
<gene>
    <name evidence="3" type="ORF">mc_879</name>
</gene>
<dbReference type="PANTHER" id="PTHR24126:SF14">
    <property type="entry name" value="ANK_REP_REGION DOMAIN-CONTAINING PROTEIN"/>
    <property type="match status" value="1"/>
</dbReference>
<evidence type="ECO:0000313" key="4">
    <source>
        <dbReference type="Proteomes" id="UP000289600"/>
    </source>
</evidence>
<dbReference type="InterPro" id="IPR002110">
    <property type="entry name" value="Ankyrin_rpt"/>
</dbReference>
<dbReference type="InterPro" id="IPR036770">
    <property type="entry name" value="Ankyrin_rpt-contain_sf"/>
</dbReference>
<keyword evidence="4" id="KW-1185">Reference proteome</keyword>
<keyword evidence="1" id="KW-0677">Repeat</keyword>
<dbReference type="Proteomes" id="UP000289600">
    <property type="component" value="Segment"/>
</dbReference>
<accession>A0A2P1EMY1</accession>
<dbReference type="Gene3D" id="1.25.40.20">
    <property type="entry name" value="Ankyrin repeat-containing domain"/>
    <property type="match status" value="1"/>
</dbReference>
<evidence type="ECO:0000313" key="3">
    <source>
        <dbReference type="EMBL" id="AVL95266.1"/>
    </source>
</evidence>
<dbReference type="PROSITE" id="PS50088">
    <property type="entry name" value="ANK_REPEAT"/>
    <property type="match status" value="2"/>
</dbReference>
<evidence type="ECO:0000256" key="1">
    <source>
        <dbReference type="ARBA" id="ARBA00022737"/>
    </source>
</evidence>
<sequence>MTPKLYFKITNKDEKDYNGFQYVDGLNILKNKFNEKTNDLSNSGILYFSDHENVCSNISGDIYLREVYLPISDPNFKMRKIGKYFCSNMLFFGKRYFLGDPKTWKFMISIGINIRVDNDCVIKYLAHKGYLDVIKYLQEYGLNIHTDNDHALVSASIMGHLNVVKYLVKNGGNVNCDYSPLECSCRNRYLDVVKYLVKNGADISECNESALKWAASLNYYEIVKFLVDNGANIFVDNGYILEMCLFKNNLKIVTFLVSKGLNNIDSQE</sequence>
<reference evidence="4" key="1">
    <citation type="submission" date="2018-01" db="EMBL/GenBank/DDBJ databases">
        <title>Testimony of 'menage a trois' revealed by the proteome of Megavirus virophage.</title>
        <authorList>
            <person name="Jeudy S."/>
            <person name="Bertaux L."/>
            <person name="Alempic J.-M."/>
            <person name="Lartigue A."/>
            <person name="Legendre M."/>
            <person name="Philippe N."/>
            <person name="Beucher L."/>
            <person name="Biondi E."/>
            <person name="Juul S."/>
            <person name="Turner D."/>
            <person name="Coute Y."/>
            <person name="Claverie J.-M."/>
            <person name="Abergel C."/>
        </authorList>
    </citation>
    <scope>NUCLEOTIDE SEQUENCE [LARGE SCALE GENOMIC DNA]</scope>
</reference>
<name>A0A2P1EMY1_9VIRU</name>
<dbReference type="SMART" id="SM00248">
    <property type="entry name" value="ANK"/>
    <property type="match status" value="5"/>
</dbReference>
<proteinExistence type="predicted"/>
<organism evidence="3 4">
    <name type="scientific">Moumouvirus australiensis</name>
    <dbReference type="NCBI Taxonomy" id="2109587"/>
    <lineage>
        <taxon>Viruses</taxon>
        <taxon>Varidnaviria</taxon>
        <taxon>Bamfordvirae</taxon>
        <taxon>Nucleocytoviricota</taxon>
        <taxon>Megaviricetes</taxon>
        <taxon>Imitervirales</taxon>
        <taxon>Mimiviridae</taxon>
        <taxon>Megamimivirinae</taxon>
        <taxon>Moumouvirus</taxon>
        <taxon>Moumouvirus australiense</taxon>
    </lineage>
</organism>
<dbReference type="PANTHER" id="PTHR24126">
    <property type="entry name" value="ANKYRIN REPEAT, PH AND SEC7 DOMAIN CONTAINING PROTEIN SECG-RELATED"/>
    <property type="match status" value="1"/>
</dbReference>
<keyword evidence="2" id="KW-0040">ANK repeat</keyword>
<dbReference type="SUPFAM" id="SSF48403">
    <property type="entry name" value="Ankyrin repeat"/>
    <property type="match status" value="1"/>
</dbReference>
<evidence type="ECO:0000256" key="2">
    <source>
        <dbReference type="ARBA" id="ARBA00023043"/>
    </source>
</evidence>
<protein>
    <submittedName>
        <fullName evidence="3">Ankyrin repeat protein</fullName>
    </submittedName>
</protein>